<evidence type="ECO:0000313" key="5">
    <source>
        <dbReference type="Proteomes" id="UP001549143"/>
    </source>
</evidence>
<reference evidence="4 5" key="1">
    <citation type="submission" date="2024-06" db="EMBL/GenBank/DDBJ databases">
        <title>Genomic Encyclopedia of Type Strains, Phase IV (KMG-IV): sequencing the most valuable type-strain genomes for metagenomic binning, comparative biology and taxonomic classification.</title>
        <authorList>
            <person name="Goeker M."/>
        </authorList>
    </citation>
    <scope>NUCLEOTIDE SEQUENCE [LARGE SCALE GENOMIC DNA]</scope>
    <source>
        <strain evidence="4 5">DSM 19730</strain>
    </source>
</reference>
<dbReference type="InterPro" id="IPR002938">
    <property type="entry name" value="FAD-bd"/>
</dbReference>
<dbReference type="InterPro" id="IPR036188">
    <property type="entry name" value="FAD/NAD-bd_sf"/>
</dbReference>
<organism evidence="4 5">
    <name type="scientific">Aquamicrobium ahrensii</name>
    <dbReference type="NCBI Taxonomy" id="469551"/>
    <lineage>
        <taxon>Bacteria</taxon>
        <taxon>Pseudomonadati</taxon>
        <taxon>Pseudomonadota</taxon>
        <taxon>Alphaproteobacteria</taxon>
        <taxon>Hyphomicrobiales</taxon>
        <taxon>Phyllobacteriaceae</taxon>
        <taxon>Aquamicrobium</taxon>
    </lineage>
</organism>
<evidence type="ECO:0000313" key="4">
    <source>
        <dbReference type="EMBL" id="MET3660754.1"/>
    </source>
</evidence>
<keyword evidence="5" id="KW-1185">Reference proteome</keyword>
<evidence type="ECO:0000256" key="1">
    <source>
        <dbReference type="ARBA" id="ARBA00023002"/>
    </source>
</evidence>
<dbReference type="Pfam" id="PF01494">
    <property type="entry name" value="FAD_binding_3"/>
    <property type="match status" value="1"/>
</dbReference>
<dbReference type="EMBL" id="JBEPMN010000003">
    <property type="protein sequence ID" value="MET3660754.1"/>
    <property type="molecule type" value="Genomic_DNA"/>
</dbReference>
<name>A0ABV2KKY3_9HYPH</name>
<dbReference type="Proteomes" id="UP001549143">
    <property type="component" value="Unassembled WGS sequence"/>
</dbReference>
<feature type="domain" description="FAD-binding" evidence="3">
    <location>
        <begin position="7"/>
        <end position="341"/>
    </location>
</feature>
<protein>
    <submittedName>
        <fullName evidence="4">2-polyprenyl-6-methoxyphenol hydroxylase-like FAD-dependent oxidoreductase</fullName>
    </submittedName>
</protein>
<comment type="caution">
    <text evidence="4">The sequence shown here is derived from an EMBL/GenBank/DDBJ whole genome shotgun (WGS) entry which is preliminary data.</text>
</comment>
<keyword evidence="1" id="KW-0560">Oxidoreductase</keyword>
<gene>
    <name evidence="4" type="ORF">ABID44_001069</name>
</gene>
<dbReference type="Gene3D" id="3.50.50.60">
    <property type="entry name" value="FAD/NAD(P)-binding domain"/>
    <property type="match status" value="1"/>
</dbReference>
<keyword evidence="2" id="KW-0503">Monooxygenase</keyword>
<accession>A0ABV2KKY3</accession>
<dbReference type="PANTHER" id="PTHR13789:SF309">
    <property type="entry name" value="PUTATIVE (AFU_ORTHOLOGUE AFUA_6G14510)-RELATED"/>
    <property type="match status" value="1"/>
</dbReference>
<sequence>MQAVSSIAIAGAGPAGLAAALYLHRAGHKVTIFERFEKPSPVGSGLILQPTGLSVLHDLGLLGDIMMLGNRIDRLHGLDARSGRTVLDVRYRALPGNRFGLAVHRAALFGGLYRAVLREGIAIETGVEIDALDTGEAARLIDGEGRRIGSFDLAIDASGTRSRLRGHADIPVEPKPLAYGAFWASLGWRGEGFDEHALLQRYDRARVMIGVLPIGRAEPDGEKMAAFFWSLKPEDAERVRTAGLEAWKARVTGYWPECAGYVDQIDSFEQLSLARYGHHTLPMPAGRRLAVIGDAAHSTSPQLGQGANMALLDAAALAHALKENTRLEDALAAYARSRRWHIRSFQALSRLFTPFYQSDGWLLPFMRDSVVATAAKIPPTPHILAALVAGTIIDPLRRIGLREVDWTQTPSPAPERIAIAAD</sequence>
<dbReference type="PANTHER" id="PTHR13789">
    <property type="entry name" value="MONOOXYGENASE"/>
    <property type="match status" value="1"/>
</dbReference>
<evidence type="ECO:0000256" key="2">
    <source>
        <dbReference type="ARBA" id="ARBA00023033"/>
    </source>
</evidence>
<dbReference type="SUPFAM" id="SSF51905">
    <property type="entry name" value="FAD/NAD(P)-binding domain"/>
    <property type="match status" value="1"/>
</dbReference>
<proteinExistence type="predicted"/>
<dbReference type="RefSeq" id="WP_354150656.1">
    <property type="nucleotide sequence ID" value="NZ_JBEPMN010000003.1"/>
</dbReference>
<evidence type="ECO:0000259" key="3">
    <source>
        <dbReference type="Pfam" id="PF01494"/>
    </source>
</evidence>
<dbReference type="InterPro" id="IPR050493">
    <property type="entry name" value="FAD-dep_Monooxygenase_BioMet"/>
</dbReference>
<dbReference type="PRINTS" id="PR00420">
    <property type="entry name" value="RNGMNOXGNASE"/>
</dbReference>